<keyword evidence="1" id="KW-1185">Reference proteome</keyword>
<name>A0A7E4V0I6_PANRE</name>
<reference evidence="2" key="2">
    <citation type="submission" date="2020-10" db="UniProtKB">
        <authorList>
            <consortium name="WormBaseParasite"/>
        </authorList>
    </citation>
    <scope>IDENTIFICATION</scope>
</reference>
<dbReference type="Gene3D" id="3.80.10.10">
    <property type="entry name" value="Ribonuclease Inhibitor"/>
    <property type="match status" value="1"/>
</dbReference>
<protein>
    <submittedName>
        <fullName evidence="2">LRR containing protein</fullName>
    </submittedName>
</protein>
<sequence>MNTYPQLTKEEITDFEGILDLINNFRDEEEQKKFIEKIPCLEGIVYDHGHIYADTFKIVKHHRYASRKRPTESHPTLKLLDLLDELRTTVTDRIIMDKCNVGTVDSLLSVNLQFENLTKLDINNTYLTPAEMYQLTDMIHLKNVKFSNCVINREVDISKHWSQLYNCEDLHLDIRNLKYGQYTNEWFRSYRRTEPCNTMVLHNLPNNFPVDAFFDYILTSPTCPKHLELIYNNETIIKLEYRFNPCIKKLTSTFKNQFDVKFTFYSVCIVKKN</sequence>
<dbReference type="InterPro" id="IPR032675">
    <property type="entry name" value="LRR_dom_sf"/>
</dbReference>
<evidence type="ECO:0000313" key="1">
    <source>
        <dbReference type="Proteomes" id="UP000492821"/>
    </source>
</evidence>
<proteinExistence type="predicted"/>
<accession>A0A7E4V0I6</accession>
<evidence type="ECO:0000313" key="2">
    <source>
        <dbReference type="WBParaSite" id="Pan_g15100.t1"/>
    </source>
</evidence>
<dbReference type="AlphaFoldDB" id="A0A7E4V0I6"/>
<organism evidence="1 2">
    <name type="scientific">Panagrellus redivivus</name>
    <name type="common">Microworm</name>
    <dbReference type="NCBI Taxonomy" id="6233"/>
    <lineage>
        <taxon>Eukaryota</taxon>
        <taxon>Metazoa</taxon>
        <taxon>Ecdysozoa</taxon>
        <taxon>Nematoda</taxon>
        <taxon>Chromadorea</taxon>
        <taxon>Rhabditida</taxon>
        <taxon>Tylenchina</taxon>
        <taxon>Panagrolaimomorpha</taxon>
        <taxon>Panagrolaimoidea</taxon>
        <taxon>Panagrolaimidae</taxon>
        <taxon>Panagrellus</taxon>
    </lineage>
</organism>
<dbReference type="WBParaSite" id="Pan_g15100.t1">
    <property type="protein sequence ID" value="Pan_g15100.t1"/>
    <property type="gene ID" value="Pan_g15100"/>
</dbReference>
<dbReference type="Proteomes" id="UP000492821">
    <property type="component" value="Unassembled WGS sequence"/>
</dbReference>
<reference evidence="1" key="1">
    <citation type="journal article" date="2013" name="Genetics">
        <title>The draft genome and transcriptome of Panagrellus redivivus are shaped by the harsh demands of a free-living lifestyle.</title>
        <authorList>
            <person name="Srinivasan J."/>
            <person name="Dillman A.R."/>
            <person name="Macchietto M.G."/>
            <person name="Heikkinen L."/>
            <person name="Lakso M."/>
            <person name="Fracchia K.M."/>
            <person name="Antoshechkin I."/>
            <person name="Mortazavi A."/>
            <person name="Wong G."/>
            <person name="Sternberg P.W."/>
        </authorList>
    </citation>
    <scope>NUCLEOTIDE SEQUENCE [LARGE SCALE GENOMIC DNA]</scope>
    <source>
        <strain evidence="1">MT8872</strain>
    </source>
</reference>